<dbReference type="InterPro" id="IPR005123">
    <property type="entry name" value="Oxoglu/Fe-dep_dioxygenase_dom"/>
</dbReference>
<dbReference type="InterPro" id="IPR027417">
    <property type="entry name" value="P-loop_NTPase"/>
</dbReference>
<keyword evidence="14" id="KW-0732">Signal</keyword>
<evidence type="ECO:0000256" key="6">
    <source>
        <dbReference type="ARBA" id="ARBA00022741"/>
    </source>
</evidence>
<keyword evidence="4 13" id="KW-0812">Transmembrane</keyword>
<dbReference type="InterPro" id="IPR003439">
    <property type="entry name" value="ABC_transporter-like_ATP-bd"/>
</dbReference>
<dbReference type="PROSITE" id="PS50893">
    <property type="entry name" value="ABC_TRANSPORTER_2"/>
    <property type="match status" value="1"/>
</dbReference>
<keyword evidence="10" id="KW-0560">Oxidoreductase</keyword>
<accession>A0A8J2SIT2</accession>
<dbReference type="InterPro" id="IPR044862">
    <property type="entry name" value="Pro_4_hyd_alph_FE2OG_OXY"/>
</dbReference>
<keyword evidence="7" id="KW-0067">ATP-binding</keyword>
<feature type="transmembrane region" description="Helical" evidence="13">
    <location>
        <begin position="1333"/>
        <end position="1366"/>
    </location>
</feature>
<dbReference type="PANTHER" id="PTHR48041:SF91">
    <property type="entry name" value="ABC TRANSPORTER G FAMILY MEMBER 28"/>
    <property type="match status" value="1"/>
</dbReference>
<protein>
    <recommendedName>
        <fullName evidence="19">Fe2OG dioxygenase domain-containing protein</fullName>
    </recommendedName>
</protein>
<dbReference type="GO" id="GO:0051213">
    <property type="term" value="F:dioxygenase activity"/>
    <property type="evidence" value="ECO:0007669"/>
    <property type="project" value="UniProtKB-KW"/>
</dbReference>
<keyword evidence="9 13" id="KW-1133">Transmembrane helix</keyword>
<evidence type="ECO:0000259" key="16">
    <source>
        <dbReference type="PROSITE" id="PS51471"/>
    </source>
</evidence>
<evidence type="ECO:0000256" key="4">
    <source>
        <dbReference type="ARBA" id="ARBA00022692"/>
    </source>
</evidence>
<dbReference type="InterPro" id="IPR006620">
    <property type="entry name" value="Pro_4_hyd_alph"/>
</dbReference>
<feature type="chain" id="PRO_5035160774" description="Fe2OG dioxygenase domain-containing protein" evidence="14">
    <location>
        <begin position="17"/>
        <end position="1419"/>
    </location>
</feature>
<name>A0A8J2SIT2_9STRA</name>
<evidence type="ECO:0000256" key="2">
    <source>
        <dbReference type="ARBA" id="ARBA00004141"/>
    </source>
</evidence>
<evidence type="ECO:0000256" key="9">
    <source>
        <dbReference type="ARBA" id="ARBA00022989"/>
    </source>
</evidence>
<dbReference type="Pfam" id="PF13640">
    <property type="entry name" value="2OG-FeII_Oxy_3"/>
    <property type="match status" value="1"/>
</dbReference>
<dbReference type="GO" id="GO:0031418">
    <property type="term" value="F:L-ascorbic acid binding"/>
    <property type="evidence" value="ECO:0007669"/>
    <property type="project" value="InterPro"/>
</dbReference>
<dbReference type="PANTHER" id="PTHR48041">
    <property type="entry name" value="ABC TRANSPORTER G FAMILY MEMBER 28"/>
    <property type="match status" value="1"/>
</dbReference>
<proteinExistence type="predicted"/>
<dbReference type="Gene3D" id="2.60.120.620">
    <property type="entry name" value="q2cbj1_9rhob like domain"/>
    <property type="match status" value="1"/>
</dbReference>
<evidence type="ECO:0008006" key="19">
    <source>
        <dbReference type="Google" id="ProtNLM"/>
    </source>
</evidence>
<dbReference type="SMART" id="SM00382">
    <property type="entry name" value="AAA"/>
    <property type="match status" value="1"/>
</dbReference>
<dbReference type="GO" id="GO:0005506">
    <property type="term" value="F:iron ion binding"/>
    <property type="evidence" value="ECO:0007669"/>
    <property type="project" value="InterPro"/>
</dbReference>
<keyword evidence="11" id="KW-0408">Iron</keyword>
<evidence type="ECO:0000313" key="18">
    <source>
        <dbReference type="Proteomes" id="UP000789595"/>
    </source>
</evidence>
<dbReference type="PROSITE" id="PS51471">
    <property type="entry name" value="FE2OG_OXY"/>
    <property type="match status" value="1"/>
</dbReference>
<evidence type="ECO:0000256" key="12">
    <source>
        <dbReference type="ARBA" id="ARBA00023136"/>
    </source>
</evidence>
<dbReference type="GO" id="GO:0016887">
    <property type="term" value="F:ATP hydrolysis activity"/>
    <property type="evidence" value="ECO:0007669"/>
    <property type="project" value="InterPro"/>
</dbReference>
<keyword evidence="6" id="KW-0547">Nucleotide-binding</keyword>
<keyword evidence="3" id="KW-0813">Transport</keyword>
<evidence type="ECO:0000259" key="15">
    <source>
        <dbReference type="PROSITE" id="PS50893"/>
    </source>
</evidence>
<dbReference type="InterPro" id="IPR017871">
    <property type="entry name" value="ABC_transporter-like_CS"/>
</dbReference>
<dbReference type="EMBL" id="CAKKNE010000002">
    <property type="protein sequence ID" value="CAH0367517.1"/>
    <property type="molecule type" value="Genomic_DNA"/>
</dbReference>
<dbReference type="GO" id="GO:0016020">
    <property type="term" value="C:membrane"/>
    <property type="evidence" value="ECO:0007669"/>
    <property type="project" value="UniProtKB-SubCell"/>
</dbReference>
<evidence type="ECO:0000256" key="14">
    <source>
        <dbReference type="SAM" id="SignalP"/>
    </source>
</evidence>
<evidence type="ECO:0000313" key="17">
    <source>
        <dbReference type="EMBL" id="CAH0367517.1"/>
    </source>
</evidence>
<keyword evidence="8" id="KW-0223">Dioxygenase</keyword>
<evidence type="ECO:0000256" key="13">
    <source>
        <dbReference type="SAM" id="Phobius"/>
    </source>
</evidence>
<feature type="transmembrane region" description="Helical" evidence="13">
    <location>
        <begin position="444"/>
        <end position="465"/>
    </location>
</feature>
<dbReference type="InterPro" id="IPR050352">
    <property type="entry name" value="ABCG_transporters"/>
</dbReference>
<dbReference type="GO" id="GO:0140359">
    <property type="term" value="F:ABC-type transporter activity"/>
    <property type="evidence" value="ECO:0007669"/>
    <property type="project" value="InterPro"/>
</dbReference>
<keyword evidence="18" id="KW-1185">Reference proteome</keyword>
<evidence type="ECO:0000256" key="5">
    <source>
        <dbReference type="ARBA" id="ARBA00022723"/>
    </source>
</evidence>
<organism evidence="17 18">
    <name type="scientific">Pelagomonas calceolata</name>
    <dbReference type="NCBI Taxonomy" id="35677"/>
    <lineage>
        <taxon>Eukaryota</taxon>
        <taxon>Sar</taxon>
        <taxon>Stramenopiles</taxon>
        <taxon>Ochrophyta</taxon>
        <taxon>Pelagophyceae</taxon>
        <taxon>Pelagomonadales</taxon>
        <taxon>Pelagomonadaceae</taxon>
        <taxon>Pelagomonas</taxon>
    </lineage>
</organism>
<comment type="subcellular location">
    <subcellularLocation>
        <location evidence="2">Membrane</location>
        <topology evidence="2">Multi-pass membrane protein</topology>
    </subcellularLocation>
</comment>
<comment type="caution">
    <text evidence="17">The sequence shown here is derived from an EMBL/GenBank/DDBJ whole genome shotgun (WGS) entry which is preliminary data.</text>
</comment>
<evidence type="ECO:0000256" key="11">
    <source>
        <dbReference type="ARBA" id="ARBA00023004"/>
    </source>
</evidence>
<dbReference type="OrthoDB" id="66620at2759"/>
<dbReference type="Gene3D" id="3.40.50.300">
    <property type="entry name" value="P-loop containing nucleotide triphosphate hydrolases"/>
    <property type="match status" value="1"/>
</dbReference>
<comment type="cofactor">
    <cofactor evidence="1">
        <name>L-ascorbate</name>
        <dbReference type="ChEBI" id="CHEBI:38290"/>
    </cofactor>
</comment>
<feature type="domain" description="ABC transporter" evidence="15">
    <location>
        <begin position="800"/>
        <end position="1055"/>
    </location>
</feature>
<keyword evidence="12 13" id="KW-0472">Membrane</keyword>
<dbReference type="GO" id="GO:0005524">
    <property type="term" value="F:ATP binding"/>
    <property type="evidence" value="ECO:0007669"/>
    <property type="project" value="UniProtKB-KW"/>
</dbReference>
<dbReference type="Proteomes" id="UP000789595">
    <property type="component" value="Unassembled WGS sequence"/>
</dbReference>
<evidence type="ECO:0000256" key="3">
    <source>
        <dbReference type="ARBA" id="ARBA00022448"/>
    </source>
</evidence>
<evidence type="ECO:0000256" key="8">
    <source>
        <dbReference type="ARBA" id="ARBA00022964"/>
    </source>
</evidence>
<dbReference type="Pfam" id="PF01061">
    <property type="entry name" value="ABC2_membrane"/>
    <property type="match status" value="1"/>
</dbReference>
<dbReference type="InterPro" id="IPR003593">
    <property type="entry name" value="AAA+_ATPase"/>
</dbReference>
<dbReference type="Pfam" id="PF00005">
    <property type="entry name" value="ABC_tran"/>
    <property type="match status" value="1"/>
</dbReference>
<dbReference type="GO" id="GO:0016705">
    <property type="term" value="F:oxidoreductase activity, acting on paired donors, with incorporation or reduction of molecular oxygen"/>
    <property type="evidence" value="ECO:0007669"/>
    <property type="project" value="InterPro"/>
</dbReference>
<evidence type="ECO:0000256" key="10">
    <source>
        <dbReference type="ARBA" id="ARBA00023002"/>
    </source>
</evidence>
<feature type="signal peptide" evidence="14">
    <location>
        <begin position="1"/>
        <end position="16"/>
    </location>
</feature>
<keyword evidence="5" id="KW-0479">Metal-binding</keyword>
<gene>
    <name evidence="17" type="ORF">PECAL_2P05420</name>
</gene>
<dbReference type="InterPro" id="IPR013525">
    <property type="entry name" value="ABC2_TM"/>
</dbReference>
<feature type="transmembrane region" description="Helical" evidence="13">
    <location>
        <begin position="732"/>
        <end position="751"/>
    </location>
</feature>
<evidence type="ECO:0000256" key="1">
    <source>
        <dbReference type="ARBA" id="ARBA00001961"/>
    </source>
</evidence>
<dbReference type="SUPFAM" id="SSF52540">
    <property type="entry name" value="P-loop containing nucleoside triphosphate hydrolases"/>
    <property type="match status" value="1"/>
</dbReference>
<feature type="domain" description="Fe2OG dioxygenase" evidence="16">
    <location>
        <begin position="264"/>
        <end position="360"/>
    </location>
</feature>
<dbReference type="PROSITE" id="PS00211">
    <property type="entry name" value="ABC_TRANSPORTER_1"/>
    <property type="match status" value="1"/>
</dbReference>
<reference evidence="17" key="1">
    <citation type="submission" date="2021-11" db="EMBL/GenBank/DDBJ databases">
        <authorList>
            <consortium name="Genoscope - CEA"/>
            <person name="William W."/>
        </authorList>
    </citation>
    <scope>NUCLEOTIDE SEQUENCE</scope>
</reference>
<dbReference type="SMART" id="SM00702">
    <property type="entry name" value="P4Hc"/>
    <property type="match status" value="1"/>
</dbReference>
<evidence type="ECO:0000256" key="7">
    <source>
        <dbReference type="ARBA" id="ARBA00022840"/>
    </source>
</evidence>
<sequence length="1419" mass="153150">MARNTCLLAALACAYAAPPKRVTLAIANERSDKVQCSLGGAEELPVIPARTGQLLETEVPTELVCGGVRAEIDGDGYVVARVGDDAITVGDANEFQLELSRAAHKCDGTSDFFTPPSFQGCVFRHAFGGVDEADPRAWRLFWQNEAYWRLCEVAAPSRAVRSYASESVPGQVIEVLRETPFVAVARGFATRKQCQDIVDTTPAVSGLGRAHVGGTGETSFSSSRETLSTNLDINWNEPDAPVTSMAAVTVELASELLGERIPYEAQEPINFLHYKVGFEYKPHTDGAGRTKGKRVATTLVYCEAAAEGGSTVFPGDDLKLSPGEGDLLFFEYKNGPQSTQHAACPVIAGNKTTLTMWHRLGVSADDPWYNYEQWGEFHNPHLRSVYKAPPFRERARARELCGRAKSLSRAEAVTAATQLRATLAPLQTIPLQTMPQRRKLTHPLLLAVPWVTFYVAVFGLLYGAYQIVYLRVELGARQQQSIDALEANPASFVWYTLDLPAKQLPATPEADDAATRAVIDRWHQTTGRQAPTQDNDFAHLFVAAYGAWARSLDAAGAARLLRRHCGAREFRGMVKHQHDASCGGLQPTQPAACRGGFYLDDTASVKPCPDGAFCMAGQTCFVLCARGAMCNASRPLSGVVPHHSSSLQTYDRRRCVFPHNAAPAEEQSPEIHACPGVQYLTLCPEGYYCDTPVEIQKCPLNHFCALGSDAPVRCPWFASCTREGMTRPRYRTSFGALAWGALMLLGVAYYVGSIWRDKSLRAFDEAIIRHLRAHSPPRSRASFDEDGAYALPDASPLIDVEFSEVSVRLPGGRVALKNATGALRAGRLAAIIGPSGAGKSTLLDLLAGRAPPPGSRVRGSVLLNGAAPSSCHPALVGYVPQDDGALLGWLTVRELLRFYAAIRERRERSEEADSRERRVALCIRELGLHNERDAMIGVAGDARRRGLSGGQRKRVAVAVELCGDPSALLLDEPTSGLDAATSLAVVRALMNAARRGVCVAAVLHQPSAKAWRCLDDAVVFSGSGVAYCGPASLAARAFEEACGLQQGDAPAPDFVLDCVVSNSFSIPSSTTAPATPGATSQILREASYGVDAPGAVTQFTKFLNRAILAHTRHPGDFVFELGVQFAAGAFLGALYPHFEFRDCQQVSFILQLSLGGTVALSSAKTFGGLRQAAWRELSPTLSGYGLDPAAFCVATCLAELPRLLLITLAFLSTWFPTARPRTSFARYFWPCFCAALAASGLSHVFSVTQDSKAAQLSSVSALIACAMFSGVAPRLSELKKLGLAVKPLIWGSYARWLVESLYAAEILALSMAWRMPPAFYAKPRMESALEGLLLFGYVARAASVNCGVLALLGVFFRALTYLALVYTNRDRMGLRAPAHAFADLYARCAALVKRPRVNERAGLLAATTPRKEVSPDISV</sequence>